<dbReference type="InterPro" id="IPR017871">
    <property type="entry name" value="ABC_transporter-like_CS"/>
</dbReference>
<dbReference type="CDD" id="cd03255">
    <property type="entry name" value="ABC_MJ0796_LolCDE_FtsE"/>
    <property type="match status" value="1"/>
</dbReference>
<evidence type="ECO:0000313" key="7">
    <source>
        <dbReference type="EMBL" id="WGH76302.1"/>
    </source>
</evidence>
<dbReference type="RefSeq" id="WP_279652171.1">
    <property type="nucleotide sequence ID" value="NZ_CP122539.1"/>
</dbReference>
<dbReference type="EMBL" id="CP122539">
    <property type="protein sequence ID" value="WGH76302.1"/>
    <property type="molecule type" value="Genomic_DNA"/>
</dbReference>
<evidence type="ECO:0000256" key="3">
    <source>
        <dbReference type="ARBA" id="ARBA00022741"/>
    </source>
</evidence>
<evidence type="ECO:0000313" key="8">
    <source>
        <dbReference type="Proteomes" id="UP001232001"/>
    </source>
</evidence>
<evidence type="ECO:0000256" key="2">
    <source>
        <dbReference type="ARBA" id="ARBA00022448"/>
    </source>
</evidence>
<reference evidence="7 8" key="1">
    <citation type="submission" date="2023-04" db="EMBL/GenBank/DDBJ databases">
        <title>Tenacibaculum tangerinum sp. nov., isolated from sea tidal flat of South Korea.</title>
        <authorList>
            <person name="Lee S.H."/>
            <person name="Kim J.-J."/>
        </authorList>
    </citation>
    <scope>NUCLEOTIDE SEQUENCE [LARGE SCALE GENOMIC DNA]</scope>
    <source>
        <strain evidence="7 8">GRR-S3-23</strain>
    </source>
</reference>
<protein>
    <submittedName>
        <fullName evidence="7">ABC transporter ATP-binding protein</fullName>
    </submittedName>
</protein>
<dbReference type="SUPFAM" id="SSF52540">
    <property type="entry name" value="P-loop containing nucleoside triphosphate hydrolases"/>
    <property type="match status" value="1"/>
</dbReference>
<dbReference type="PROSITE" id="PS00211">
    <property type="entry name" value="ABC_TRANSPORTER_1"/>
    <property type="match status" value="1"/>
</dbReference>
<proteinExistence type="inferred from homology"/>
<dbReference type="Gene3D" id="3.40.50.300">
    <property type="entry name" value="P-loop containing nucleotide triphosphate hydrolases"/>
    <property type="match status" value="1"/>
</dbReference>
<sequence length="234" mass="25978">MIRIENLHKSYPIGKDSLHVLKGLDLHIKEGEFVSIMGSSGSGKSTLLNIVGLLDTHDEGKYYLNEQLIENLNEKKAAVLRNKFLGFVFQSFNLIAYKTALENVALPLYYKGVSRKERLETALEYLEKVGLKEWANHLPNELSGGQKQRVAIARALVTKPKVVLADEPTGALDSTTTDSVMDLLKEINDEGMTVFVITHEEEVAAQTNRIVRLKDGIIISDELTAVAMNKAKAI</sequence>
<evidence type="ECO:0000256" key="1">
    <source>
        <dbReference type="ARBA" id="ARBA00005417"/>
    </source>
</evidence>
<dbReference type="InterPro" id="IPR003439">
    <property type="entry name" value="ABC_transporter-like_ATP-bd"/>
</dbReference>
<dbReference type="InterPro" id="IPR017911">
    <property type="entry name" value="MacB-like_ATP-bd"/>
</dbReference>
<gene>
    <name evidence="7" type="ORF">P8625_03815</name>
</gene>
<dbReference type="InterPro" id="IPR027417">
    <property type="entry name" value="P-loop_NTPase"/>
</dbReference>
<comment type="similarity">
    <text evidence="1">Belongs to the ABC transporter superfamily.</text>
</comment>
<evidence type="ECO:0000256" key="5">
    <source>
        <dbReference type="ARBA" id="ARBA00022967"/>
    </source>
</evidence>
<name>A0ABY8L4F0_9FLAO</name>
<dbReference type="InterPro" id="IPR003593">
    <property type="entry name" value="AAA+_ATPase"/>
</dbReference>
<dbReference type="Proteomes" id="UP001232001">
    <property type="component" value="Chromosome"/>
</dbReference>
<keyword evidence="8" id="KW-1185">Reference proteome</keyword>
<dbReference type="Pfam" id="PF00005">
    <property type="entry name" value="ABC_tran"/>
    <property type="match status" value="1"/>
</dbReference>
<dbReference type="GO" id="GO:0005524">
    <property type="term" value="F:ATP binding"/>
    <property type="evidence" value="ECO:0007669"/>
    <property type="project" value="UniProtKB-KW"/>
</dbReference>
<keyword evidence="3" id="KW-0547">Nucleotide-binding</keyword>
<keyword evidence="4 7" id="KW-0067">ATP-binding</keyword>
<organism evidence="7 8">
    <name type="scientific">Tenacibaculum tangerinum</name>
    <dbReference type="NCBI Taxonomy" id="3038772"/>
    <lineage>
        <taxon>Bacteria</taxon>
        <taxon>Pseudomonadati</taxon>
        <taxon>Bacteroidota</taxon>
        <taxon>Flavobacteriia</taxon>
        <taxon>Flavobacteriales</taxon>
        <taxon>Flavobacteriaceae</taxon>
        <taxon>Tenacibaculum</taxon>
    </lineage>
</organism>
<evidence type="ECO:0000256" key="4">
    <source>
        <dbReference type="ARBA" id="ARBA00022840"/>
    </source>
</evidence>
<keyword evidence="2" id="KW-0813">Transport</keyword>
<dbReference type="PANTHER" id="PTHR42798:SF6">
    <property type="entry name" value="CELL DIVISION ATP-BINDING PROTEIN FTSE"/>
    <property type="match status" value="1"/>
</dbReference>
<accession>A0ABY8L4F0</accession>
<evidence type="ECO:0000259" key="6">
    <source>
        <dbReference type="PROSITE" id="PS50893"/>
    </source>
</evidence>
<dbReference type="PANTHER" id="PTHR42798">
    <property type="entry name" value="LIPOPROTEIN-RELEASING SYSTEM ATP-BINDING PROTEIN LOLD"/>
    <property type="match status" value="1"/>
</dbReference>
<dbReference type="PROSITE" id="PS50893">
    <property type="entry name" value="ABC_TRANSPORTER_2"/>
    <property type="match status" value="1"/>
</dbReference>
<dbReference type="SMART" id="SM00382">
    <property type="entry name" value="AAA"/>
    <property type="match status" value="1"/>
</dbReference>
<feature type="domain" description="ABC transporter" evidence="6">
    <location>
        <begin position="2"/>
        <end position="234"/>
    </location>
</feature>
<keyword evidence="5" id="KW-1278">Translocase</keyword>